<name>A0A8S5MQ79_9CAUD</name>
<dbReference type="EMBL" id="BK014952">
    <property type="protein sequence ID" value="DAD84107.1"/>
    <property type="molecule type" value="Genomic_DNA"/>
</dbReference>
<organism evidence="1">
    <name type="scientific">Podoviridae sp. ctoqT5</name>
    <dbReference type="NCBI Taxonomy" id="2826577"/>
    <lineage>
        <taxon>Viruses</taxon>
        <taxon>Duplodnaviria</taxon>
        <taxon>Heunggongvirae</taxon>
        <taxon>Uroviricota</taxon>
        <taxon>Caudoviricetes</taxon>
    </lineage>
</organism>
<accession>A0A8S5MQ79</accession>
<sequence>MENRRRCNEVVGKKMRQYKFPKYHCWDMELANITAYVVDSKIKGLHYIVDGEQMAMVRHYDMIVWNIQDTPTEAEKFIERVKQEILDIYADIKSLRSMTVKYEDVKLNA</sequence>
<evidence type="ECO:0000313" key="1">
    <source>
        <dbReference type="EMBL" id="DAD84107.1"/>
    </source>
</evidence>
<proteinExistence type="predicted"/>
<reference evidence="1" key="1">
    <citation type="journal article" date="2021" name="Proc. Natl. Acad. Sci. U.S.A.">
        <title>A Catalog of Tens of Thousands of Viruses from Human Metagenomes Reveals Hidden Associations with Chronic Diseases.</title>
        <authorList>
            <person name="Tisza M.J."/>
            <person name="Buck C.B."/>
        </authorList>
    </citation>
    <scope>NUCLEOTIDE SEQUENCE</scope>
    <source>
        <strain evidence="1">CtoqT5</strain>
    </source>
</reference>
<protein>
    <submittedName>
        <fullName evidence="1">Uncharacterized protein</fullName>
    </submittedName>
</protein>